<keyword evidence="1" id="KW-0040">ANK repeat</keyword>
<dbReference type="InterPro" id="IPR002110">
    <property type="entry name" value="Ankyrin_rpt"/>
</dbReference>
<name>A0AAD7GT79_9AGAR</name>
<dbReference type="PROSITE" id="PS50088">
    <property type="entry name" value="ANK_REPEAT"/>
    <property type="match status" value="1"/>
</dbReference>
<keyword evidence="3" id="KW-1185">Reference proteome</keyword>
<dbReference type="PROSITE" id="PS50297">
    <property type="entry name" value="ANK_REP_REGION"/>
    <property type="match status" value="1"/>
</dbReference>
<proteinExistence type="predicted"/>
<organism evidence="2 3">
    <name type="scientific">Mycena metata</name>
    <dbReference type="NCBI Taxonomy" id="1033252"/>
    <lineage>
        <taxon>Eukaryota</taxon>
        <taxon>Fungi</taxon>
        <taxon>Dikarya</taxon>
        <taxon>Basidiomycota</taxon>
        <taxon>Agaricomycotina</taxon>
        <taxon>Agaricomycetes</taxon>
        <taxon>Agaricomycetidae</taxon>
        <taxon>Agaricales</taxon>
        <taxon>Marasmiineae</taxon>
        <taxon>Mycenaceae</taxon>
        <taxon>Mycena</taxon>
    </lineage>
</organism>
<evidence type="ECO:0008006" key="4">
    <source>
        <dbReference type="Google" id="ProtNLM"/>
    </source>
</evidence>
<dbReference type="InterPro" id="IPR036770">
    <property type="entry name" value="Ankyrin_rpt-contain_sf"/>
</dbReference>
<comment type="caution">
    <text evidence="2">The sequence shown here is derived from an EMBL/GenBank/DDBJ whole genome shotgun (WGS) entry which is preliminary data.</text>
</comment>
<evidence type="ECO:0000256" key="1">
    <source>
        <dbReference type="PROSITE-ProRule" id="PRU00023"/>
    </source>
</evidence>
<evidence type="ECO:0000313" key="2">
    <source>
        <dbReference type="EMBL" id="KAJ7704655.1"/>
    </source>
</evidence>
<feature type="repeat" description="ANK" evidence="1">
    <location>
        <begin position="32"/>
        <end position="63"/>
    </location>
</feature>
<gene>
    <name evidence="2" type="ORF">B0H16DRAFT_1637502</name>
</gene>
<dbReference type="Proteomes" id="UP001215598">
    <property type="component" value="Unassembled WGS sequence"/>
</dbReference>
<dbReference type="Gene3D" id="1.25.40.20">
    <property type="entry name" value="Ankyrin repeat-containing domain"/>
    <property type="match status" value="1"/>
</dbReference>
<evidence type="ECO:0000313" key="3">
    <source>
        <dbReference type="Proteomes" id="UP001215598"/>
    </source>
</evidence>
<dbReference type="Pfam" id="PF00023">
    <property type="entry name" value="Ank"/>
    <property type="match status" value="1"/>
</dbReference>
<accession>A0AAD7GT79</accession>
<protein>
    <recommendedName>
        <fullName evidence="4">Ankyrin repeat protein</fullName>
    </recommendedName>
</protein>
<sequence>MPKISICHLRGYKISICHVRGYMAQVLFKGGSYGTALQAALYWGHIEVIQLLVEKGADVKAKD</sequence>
<reference evidence="2" key="1">
    <citation type="submission" date="2023-03" db="EMBL/GenBank/DDBJ databases">
        <title>Massive genome expansion in bonnet fungi (Mycena s.s.) driven by repeated elements and novel gene families across ecological guilds.</title>
        <authorList>
            <consortium name="Lawrence Berkeley National Laboratory"/>
            <person name="Harder C.B."/>
            <person name="Miyauchi S."/>
            <person name="Viragh M."/>
            <person name="Kuo A."/>
            <person name="Thoen E."/>
            <person name="Andreopoulos B."/>
            <person name="Lu D."/>
            <person name="Skrede I."/>
            <person name="Drula E."/>
            <person name="Henrissat B."/>
            <person name="Morin E."/>
            <person name="Kohler A."/>
            <person name="Barry K."/>
            <person name="LaButti K."/>
            <person name="Morin E."/>
            <person name="Salamov A."/>
            <person name="Lipzen A."/>
            <person name="Mereny Z."/>
            <person name="Hegedus B."/>
            <person name="Baldrian P."/>
            <person name="Stursova M."/>
            <person name="Weitz H."/>
            <person name="Taylor A."/>
            <person name="Grigoriev I.V."/>
            <person name="Nagy L.G."/>
            <person name="Martin F."/>
            <person name="Kauserud H."/>
        </authorList>
    </citation>
    <scope>NUCLEOTIDE SEQUENCE</scope>
    <source>
        <strain evidence="2">CBHHK182m</strain>
    </source>
</reference>
<dbReference type="SUPFAM" id="SSF48403">
    <property type="entry name" value="Ankyrin repeat"/>
    <property type="match status" value="1"/>
</dbReference>
<dbReference type="EMBL" id="JARKIB010000486">
    <property type="protein sequence ID" value="KAJ7704655.1"/>
    <property type="molecule type" value="Genomic_DNA"/>
</dbReference>
<dbReference type="AlphaFoldDB" id="A0AAD7GT79"/>